<evidence type="ECO:0000259" key="12">
    <source>
        <dbReference type="PROSITE" id="PS50109"/>
    </source>
</evidence>
<dbReference type="InterPro" id="IPR003660">
    <property type="entry name" value="HAMP_dom"/>
</dbReference>
<comment type="subcellular location">
    <subcellularLocation>
        <location evidence="2">Membrane</location>
    </subcellularLocation>
</comment>
<dbReference type="Gene3D" id="1.10.287.130">
    <property type="match status" value="1"/>
</dbReference>
<dbReference type="EC" id="2.7.13.3" evidence="3"/>
<evidence type="ECO:0000313" key="15">
    <source>
        <dbReference type="Proteomes" id="UP000595564"/>
    </source>
</evidence>
<dbReference type="Pfam" id="PF00512">
    <property type="entry name" value="HisKA"/>
    <property type="match status" value="1"/>
</dbReference>
<evidence type="ECO:0000256" key="4">
    <source>
        <dbReference type="ARBA" id="ARBA00022553"/>
    </source>
</evidence>
<evidence type="ECO:0000256" key="10">
    <source>
        <dbReference type="SAM" id="Coils"/>
    </source>
</evidence>
<dbReference type="AlphaFoldDB" id="A0A7R6PYL9"/>
<dbReference type="PROSITE" id="PS50109">
    <property type="entry name" value="HIS_KIN"/>
    <property type="match status" value="1"/>
</dbReference>
<evidence type="ECO:0000313" key="14">
    <source>
        <dbReference type="EMBL" id="BBB32023.1"/>
    </source>
</evidence>
<dbReference type="InterPro" id="IPR004358">
    <property type="entry name" value="Sig_transdc_His_kin-like_C"/>
</dbReference>
<dbReference type="SMART" id="SM00388">
    <property type="entry name" value="HisKA"/>
    <property type="match status" value="1"/>
</dbReference>
<keyword evidence="5" id="KW-0808">Transferase</keyword>
<evidence type="ECO:0000256" key="1">
    <source>
        <dbReference type="ARBA" id="ARBA00000085"/>
    </source>
</evidence>
<dbReference type="Gene3D" id="3.30.450.290">
    <property type="match status" value="1"/>
</dbReference>
<dbReference type="KEGG" id="thyd:TTHT_0426"/>
<evidence type="ECO:0000256" key="6">
    <source>
        <dbReference type="ARBA" id="ARBA00022741"/>
    </source>
</evidence>
<evidence type="ECO:0000256" key="2">
    <source>
        <dbReference type="ARBA" id="ARBA00004370"/>
    </source>
</evidence>
<dbReference type="EMBL" id="AP017470">
    <property type="protein sequence ID" value="BBB32023.1"/>
    <property type="molecule type" value="Genomic_DNA"/>
</dbReference>
<dbReference type="InterPro" id="IPR003661">
    <property type="entry name" value="HisK_dim/P_dom"/>
</dbReference>
<dbReference type="PROSITE" id="PS50885">
    <property type="entry name" value="HAMP"/>
    <property type="match status" value="1"/>
</dbReference>
<dbReference type="PANTHER" id="PTHR43065">
    <property type="entry name" value="SENSOR HISTIDINE KINASE"/>
    <property type="match status" value="1"/>
</dbReference>
<keyword evidence="7 14" id="KW-0418">Kinase</keyword>
<keyword evidence="6" id="KW-0547">Nucleotide-binding</keyword>
<evidence type="ECO:0000256" key="9">
    <source>
        <dbReference type="ARBA" id="ARBA00023012"/>
    </source>
</evidence>
<feature type="domain" description="Histidine kinase" evidence="12">
    <location>
        <begin position="313"/>
        <end position="529"/>
    </location>
</feature>
<dbReference type="SMART" id="SM00387">
    <property type="entry name" value="HATPase_c"/>
    <property type="match status" value="1"/>
</dbReference>
<protein>
    <recommendedName>
        <fullName evidence="3">histidine kinase</fullName>
        <ecNumber evidence="3">2.7.13.3</ecNumber>
    </recommendedName>
</protein>
<dbReference type="InterPro" id="IPR003594">
    <property type="entry name" value="HATPase_dom"/>
</dbReference>
<keyword evidence="11" id="KW-0472">Membrane</keyword>
<reference evidence="14 15" key="1">
    <citation type="journal article" date="2012" name="Extremophiles">
        <title>Thermotomaculum hydrothermale gen. nov., sp. nov., a novel heterotrophic thermophile within the phylum Acidobacteria from a deep-sea hydrothermal vent chimney in the Southern Okinawa Trough.</title>
        <authorList>
            <person name="Izumi H."/>
            <person name="Nunoura T."/>
            <person name="Miyazaki M."/>
            <person name="Mino S."/>
            <person name="Toki T."/>
            <person name="Takai K."/>
            <person name="Sako Y."/>
            <person name="Sawabe T."/>
            <person name="Nakagawa S."/>
        </authorList>
    </citation>
    <scope>NUCLEOTIDE SEQUENCE [LARGE SCALE GENOMIC DNA]</scope>
    <source>
        <strain evidence="14 15">AC55</strain>
    </source>
</reference>
<keyword evidence="15" id="KW-1185">Reference proteome</keyword>
<evidence type="ECO:0000256" key="8">
    <source>
        <dbReference type="ARBA" id="ARBA00022840"/>
    </source>
</evidence>
<dbReference type="GO" id="GO:0016020">
    <property type="term" value="C:membrane"/>
    <property type="evidence" value="ECO:0007669"/>
    <property type="project" value="UniProtKB-SubCell"/>
</dbReference>
<dbReference type="CDD" id="cd00082">
    <property type="entry name" value="HisKA"/>
    <property type="match status" value="1"/>
</dbReference>
<accession>A0A7R6PYL9</accession>
<evidence type="ECO:0000259" key="13">
    <source>
        <dbReference type="PROSITE" id="PS50885"/>
    </source>
</evidence>
<name>A0A7R6PYL9_9BACT</name>
<feature type="transmembrane region" description="Helical" evidence="11">
    <location>
        <begin position="12"/>
        <end position="32"/>
    </location>
</feature>
<dbReference type="GO" id="GO:0000155">
    <property type="term" value="F:phosphorelay sensor kinase activity"/>
    <property type="evidence" value="ECO:0007669"/>
    <property type="project" value="InterPro"/>
</dbReference>
<keyword evidence="11" id="KW-0812">Transmembrane</keyword>
<keyword evidence="4" id="KW-0597">Phosphoprotein</keyword>
<dbReference type="Pfam" id="PF00672">
    <property type="entry name" value="HAMP"/>
    <property type="match status" value="1"/>
</dbReference>
<feature type="domain" description="HAMP" evidence="13">
    <location>
        <begin position="219"/>
        <end position="271"/>
    </location>
</feature>
<feature type="coiled-coil region" evidence="10">
    <location>
        <begin position="252"/>
        <end position="304"/>
    </location>
</feature>
<dbReference type="PRINTS" id="PR00344">
    <property type="entry name" value="BCTRLSENSOR"/>
</dbReference>
<evidence type="ECO:0000256" key="5">
    <source>
        <dbReference type="ARBA" id="ARBA00022679"/>
    </source>
</evidence>
<dbReference type="InterPro" id="IPR036097">
    <property type="entry name" value="HisK_dim/P_sf"/>
</dbReference>
<evidence type="ECO:0000256" key="7">
    <source>
        <dbReference type="ARBA" id="ARBA00022777"/>
    </source>
</evidence>
<dbReference type="InterPro" id="IPR005467">
    <property type="entry name" value="His_kinase_dom"/>
</dbReference>
<proteinExistence type="predicted"/>
<evidence type="ECO:0000256" key="11">
    <source>
        <dbReference type="SAM" id="Phobius"/>
    </source>
</evidence>
<dbReference type="Gene3D" id="6.10.340.10">
    <property type="match status" value="1"/>
</dbReference>
<dbReference type="InterPro" id="IPR036890">
    <property type="entry name" value="HATPase_C_sf"/>
</dbReference>
<sequence length="529" mass="60072">MKEKIRTLRFKVMSIVAIALTTGFFIFAFLILSHQERVYYDYLKLNLNTISDTILKALEIDMMQNNREAIESTLKLIGHQDLIKELRIYSHKGNIYASINDNEKRKKLSLSEVQCAVCHSQSNKALTNIDKQDYLVFYKEKTTNPCTLKAIVPILNSPKCYSASCHAHSKNEKILGFLNIAVCTLKLHESLNKDRWIILLISAIFVFVLSYLIVFLLKRQITFPIRQLVQSTKAISVGDFNLDLPTEKKDEIGELAKAFEKMVKRIEEFKKELEGWNRELEKRVEEKTQKLKVAQKKILQAEKMSSLGRLAAVIAHEINNPISGLIVFINLLKKQIERGDLSERELERMYKNLALMESEAKRCGKIVSELLAFSKRESEIVPCDIVEIINRAVSLMQIKLKDSDIKIETEFAEKLPKVKCDPSKMQQVFINLIQNAADAMPLGGKITIKAEYNEKRKGVQVSLSDTGVGIPEEYLSHIFEPFFSSKDNGQSIGIGLFVVYGVIEQIGGKITVESEVGKGTTFNICIPTV</sequence>
<keyword evidence="10" id="KW-0175">Coiled coil</keyword>
<comment type="catalytic activity">
    <reaction evidence="1">
        <text>ATP + protein L-histidine = ADP + protein N-phospho-L-histidine.</text>
        <dbReference type="EC" id="2.7.13.3"/>
    </reaction>
</comment>
<dbReference type="GO" id="GO:0005524">
    <property type="term" value="F:ATP binding"/>
    <property type="evidence" value="ECO:0007669"/>
    <property type="project" value="UniProtKB-KW"/>
</dbReference>
<dbReference type="Gene3D" id="3.30.565.10">
    <property type="entry name" value="Histidine kinase-like ATPase, C-terminal domain"/>
    <property type="match status" value="1"/>
</dbReference>
<dbReference type="SUPFAM" id="SSF158472">
    <property type="entry name" value="HAMP domain-like"/>
    <property type="match status" value="1"/>
</dbReference>
<evidence type="ECO:0000256" key="3">
    <source>
        <dbReference type="ARBA" id="ARBA00012438"/>
    </source>
</evidence>
<dbReference type="CDD" id="cd06225">
    <property type="entry name" value="HAMP"/>
    <property type="match status" value="1"/>
</dbReference>
<feature type="transmembrane region" description="Helical" evidence="11">
    <location>
        <begin position="196"/>
        <end position="217"/>
    </location>
</feature>
<dbReference type="Pfam" id="PF02518">
    <property type="entry name" value="HATPase_c"/>
    <property type="match status" value="1"/>
</dbReference>
<dbReference type="Proteomes" id="UP000595564">
    <property type="component" value="Chromosome"/>
</dbReference>
<dbReference type="SUPFAM" id="SSF47384">
    <property type="entry name" value="Homodimeric domain of signal transducing histidine kinase"/>
    <property type="match status" value="1"/>
</dbReference>
<dbReference type="PANTHER" id="PTHR43065:SF10">
    <property type="entry name" value="PEROXIDE STRESS-ACTIVATED HISTIDINE KINASE MAK3"/>
    <property type="match status" value="1"/>
</dbReference>
<keyword evidence="9" id="KW-0902">Two-component regulatory system</keyword>
<keyword evidence="11" id="KW-1133">Transmembrane helix</keyword>
<dbReference type="RefSeq" id="WP_201328362.1">
    <property type="nucleotide sequence ID" value="NZ_AP017470.1"/>
</dbReference>
<dbReference type="SMART" id="SM00304">
    <property type="entry name" value="HAMP"/>
    <property type="match status" value="1"/>
</dbReference>
<keyword evidence="8" id="KW-0067">ATP-binding</keyword>
<dbReference type="SUPFAM" id="SSF55874">
    <property type="entry name" value="ATPase domain of HSP90 chaperone/DNA topoisomerase II/histidine kinase"/>
    <property type="match status" value="1"/>
</dbReference>
<organism evidence="14 15">
    <name type="scientific">Thermotomaculum hydrothermale</name>
    <dbReference type="NCBI Taxonomy" id="981385"/>
    <lineage>
        <taxon>Bacteria</taxon>
        <taxon>Pseudomonadati</taxon>
        <taxon>Acidobacteriota</taxon>
        <taxon>Holophagae</taxon>
        <taxon>Thermotomaculales</taxon>
        <taxon>Thermotomaculaceae</taxon>
        <taxon>Thermotomaculum</taxon>
    </lineage>
</organism>
<gene>
    <name evidence="14" type="ORF">TTHT_0426</name>
</gene>